<keyword evidence="1" id="KW-0472">Membrane</keyword>
<keyword evidence="1" id="KW-0812">Transmembrane</keyword>
<reference evidence="2" key="1">
    <citation type="journal article" date="2022" name="Front. Genet.">
        <title>Chromosome-Scale Assembly of the Dendrobium nobile Genome Provides Insights Into the Molecular Mechanism of the Biosynthesis of the Medicinal Active Ingredient of Dendrobium.</title>
        <authorList>
            <person name="Xu Q."/>
            <person name="Niu S.-C."/>
            <person name="Li K.-L."/>
            <person name="Zheng P.-J."/>
            <person name="Zhang X.-J."/>
            <person name="Jia Y."/>
            <person name="Liu Y."/>
            <person name="Niu Y.-X."/>
            <person name="Yu L.-H."/>
            <person name="Chen D.-F."/>
            <person name="Zhang G.-Q."/>
        </authorList>
    </citation>
    <scope>NUCLEOTIDE SEQUENCE</scope>
    <source>
        <tissue evidence="2">Leaf</tissue>
    </source>
</reference>
<accession>A0A8T3C9A6</accession>
<dbReference type="Proteomes" id="UP000829196">
    <property type="component" value="Unassembled WGS sequence"/>
</dbReference>
<evidence type="ECO:0008006" key="4">
    <source>
        <dbReference type="Google" id="ProtNLM"/>
    </source>
</evidence>
<evidence type="ECO:0000313" key="3">
    <source>
        <dbReference type="Proteomes" id="UP000829196"/>
    </source>
</evidence>
<dbReference type="EMBL" id="JAGYWB010000001">
    <property type="protein sequence ID" value="KAI0531138.1"/>
    <property type="molecule type" value="Genomic_DNA"/>
</dbReference>
<keyword evidence="3" id="KW-1185">Reference proteome</keyword>
<sequence length="94" mass="10821">MRFIYRGKKRGNLIMTRKRGEEEAAAEEQDLMVSRDDEGLGLMMGLVRPRFAMMGFTSGAFFLHHFSYVLPSLLLFINQNLTIKFKKKSTSLLS</sequence>
<keyword evidence="1" id="KW-1133">Transmembrane helix</keyword>
<comment type="caution">
    <text evidence="2">The sequence shown here is derived from an EMBL/GenBank/DDBJ whole genome shotgun (WGS) entry which is preliminary data.</text>
</comment>
<protein>
    <recommendedName>
        <fullName evidence="4">Transmembrane protein</fullName>
    </recommendedName>
</protein>
<gene>
    <name evidence="2" type="ORF">KFK09_000690</name>
</gene>
<evidence type="ECO:0000256" key="1">
    <source>
        <dbReference type="SAM" id="Phobius"/>
    </source>
</evidence>
<feature type="transmembrane region" description="Helical" evidence="1">
    <location>
        <begin position="51"/>
        <end position="77"/>
    </location>
</feature>
<proteinExistence type="predicted"/>
<dbReference type="AlphaFoldDB" id="A0A8T3C9A6"/>
<organism evidence="2 3">
    <name type="scientific">Dendrobium nobile</name>
    <name type="common">Orchid</name>
    <dbReference type="NCBI Taxonomy" id="94219"/>
    <lineage>
        <taxon>Eukaryota</taxon>
        <taxon>Viridiplantae</taxon>
        <taxon>Streptophyta</taxon>
        <taxon>Embryophyta</taxon>
        <taxon>Tracheophyta</taxon>
        <taxon>Spermatophyta</taxon>
        <taxon>Magnoliopsida</taxon>
        <taxon>Liliopsida</taxon>
        <taxon>Asparagales</taxon>
        <taxon>Orchidaceae</taxon>
        <taxon>Epidendroideae</taxon>
        <taxon>Malaxideae</taxon>
        <taxon>Dendrobiinae</taxon>
        <taxon>Dendrobium</taxon>
    </lineage>
</organism>
<evidence type="ECO:0000313" key="2">
    <source>
        <dbReference type="EMBL" id="KAI0531138.1"/>
    </source>
</evidence>
<name>A0A8T3C9A6_DENNO</name>